<protein>
    <submittedName>
        <fullName evidence="2">Uncharacterized protein</fullName>
    </submittedName>
</protein>
<evidence type="ECO:0000313" key="2">
    <source>
        <dbReference type="EMBL" id="MPC68664.1"/>
    </source>
</evidence>
<dbReference type="EMBL" id="VSRR010028192">
    <property type="protein sequence ID" value="MPC68664.1"/>
    <property type="molecule type" value="Genomic_DNA"/>
</dbReference>
<dbReference type="Proteomes" id="UP000324222">
    <property type="component" value="Unassembled WGS sequence"/>
</dbReference>
<keyword evidence="3" id="KW-1185">Reference proteome</keyword>
<reference evidence="2 3" key="1">
    <citation type="submission" date="2019-05" db="EMBL/GenBank/DDBJ databases">
        <title>Another draft genome of Portunus trituberculatus and its Hox gene families provides insights of decapod evolution.</title>
        <authorList>
            <person name="Jeong J.-H."/>
            <person name="Song I."/>
            <person name="Kim S."/>
            <person name="Choi T."/>
            <person name="Kim D."/>
            <person name="Ryu S."/>
            <person name="Kim W."/>
        </authorList>
    </citation>
    <scope>NUCLEOTIDE SEQUENCE [LARGE SCALE GENOMIC DNA]</scope>
    <source>
        <tissue evidence="2">Muscle</tissue>
    </source>
</reference>
<proteinExistence type="predicted"/>
<name>A0A5B7HJA3_PORTR</name>
<organism evidence="2 3">
    <name type="scientific">Portunus trituberculatus</name>
    <name type="common">Swimming crab</name>
    <name type="synonym">Neptunus trituberculatus</name>
    <dbReference type="NCBI Taxonomy" id="210409"/>
    <lineage>
        <taxon>Eukaryota</taxon>
        <taxon>Metazoa</taxon>
        <taxon>Ecdysozoa</taxon>
        <taxon>Arthropoda</taxon>
        <taxon>Crustacea</taxon>
        <taxon>Multicrustacea</taxon>
        <taxon>Malacostraca</taxon>
        <taxon>Eumalacostraca</taxon>
        <taxon>Eucarida</taxon>
        <taxon>Decapoda</taxon>
        <taxon>Pleocyemata</taxon>
        <taxon>Brachyura</taxon>
        <taxon>Eubrachyura</taxon>
        <taxon>Portunoidea</taxon>
        <taxon>Portunidae</taxon>
        <taxon>Portuninae</taxon>
        <taxon>Portunus</taxon>
    </lineage>
</organism>
<comment type="caution">
    <text evidence="2">The sequence shown here is derived from an EMBL/GenBank/DDBJ whole genome shotgun (WGS) entry which is preliminary data.</text>
</comment>
<accession>A0A5B7HJA3</accession>
<sequence>MLCLPGNTCRTVDIWNGLSEEIVAAESVHKLKEKVDKCRHGDRSLGAPLKPTHTHTHTHTTAVTDATKKTKVAVSVVP</sequence>
<evidence type="ECO:0000313" key="3">
    <source>
        <dbReference type="Proteomes" id="UP000324222"/>
    </source>
</evidence>
<feature type="region of interest" description="Disordered" evidence="1">
    <location>
        <begin position="39"/>
        <end position="78"/>
    </location>
</feature>
<dbReference type="AlphaFoldDB" id="A0A5B7HJA3"/>
<evidence type="ECO:0000256" key="1">
    <source>
        <dbReference type="SAM" id="MobiDB-lite"/>
    </source>
</evidence>
<gene>
    <name evidence="2" type="ORF">E2C01_062868</name>
</gene>